<accession>A0A9X2PIS3</accession>
<dbReference type="SUPFAM" id="SSF51126">
    <property type="entry name" value="Pectin lyase-like"/>
    <property type="match status" value="1"/>
</dbReference>
<dbReference type="Proteomes" id="UP001151088">
    <property type="component" value="Unassembled WGS sequence"/>
</dbReference>
<evidence type="ECO:0000313" key="1">
    <source>
        <dbReference type="EMBL" id="MCS0496875.1"/>
    </source>
</evidence>
<dbReference type="AlphaFoldDB" id="A0A9X2PIS3"/>
<evidence type="ECO:0008006" key="3">
    <source>
        <dbReference type="Google" id="ProtNLM"/>
    </source>
</evidence>
<proteinExistence type="predicted"/>
<dbReference type="InterPro" id="IPR012334">
    <property type="entry name" value="Pectin_lyas_fold"/>
</dbReference>
<organism evidence="1 2">
    <name type="scientific">Ancylobacter mangrovi</name>
    <dbReference type="NCBI Taxonomy" id="2972472"/>
    <lineage>
        <taxon>Bacteria</taxon>
        <taxon>Pseudomonadati</taxon>
        <taxon>Pseudomonadota</taxon>
        <taxon>Alphaproteobacteria</taxon>
        <taxon>Hyphomicrobiales</taxon>
        <taxon>Xanthobacteraceae</taxon>
        <taxon>Ancylobacter</taxon>
    </lineage>
</organism>
<dbReference type="Gene3D" id="2.160.20.10">
    <property type="entry name" value="Single-stranded right-handed beta-helix, Pectin lyase-like"/>
    <property type="match status" value="1"/>
</dbReference>
<name>A0A9X2PIS3_9HYPH</name>
<comment type="caution">
    <text evidence="1">The sequence shown here is derived from an EMBL/GenBank/DDBJ whole genome shotgun (WGS) entry which is preliminary data.</text>
</comment>
<keyword evidence="2" id="KW-1185">Reference proteome</keyword>
<reference evidence="1" key="1">
    <citation type="submission" date="2022-08" db="EMBL/GenBank/DDBJ databases">
        <authorList>
            <person name="Li F."/>
        </authorList>
    </citation>
    <scope>NUCLEOTIDE SEQUENCE</scope>
    <source>
        <strain evidence="1">MQZ15Z-1</strain>
    </source>
</reference>
<gene>
    <name evidence="1" type="ORF">NVS89_17410</name>
</gene>
<dbReference type="EMBL" id="JANTHZ010000008">
    <property type="protein sequence ID" value="MCS0496875.1"/>
    <property type="molecule type" value="Genomic_DNA"/>
</dbReference>
<evidence type="ECO:0000313" key="2">
    <source>
        <dbReference type="Proteomes" id="UP001151088"/>
    </source>
</evidence>
<sequence length="517" mass="55703">MIAYTTANSAGDGASANVTSEITSVERLTFAAAKARRFSTDVHSLVISSYAEDVPFSPATYRASVNEPSHPGKLQTADGRWWEMVDGNVSLFAFGAKGDGGDVFKELQDALDYLSAKGGGELFIPQGRFSFSKDVRILGHNITLRGVGPASRLSGTNNARLIVGKAELLPDGMKTGTKTIGTRICNLHVAPAGNHSGECVLLDFADNTTISDSVVGPFVLDGTTVAHGIKTNWVQYTEFRNVLIIVNGYGIYIVLPKTQTENEDHFSVSSSWIYCGKFRNKEFSPACLAIEREAGRGAAIFQLSLSSCHLGAFMSGDGDNKHTTGVKYISTEPVDSRLTHAFQLNNCMFEYVLTGIDMKSATHGDTSRVIMVGCSFLGQAVCLLGWKTKSIATVISSYFLQCGMIVDGPRVSFVGANVQTAVNKVSAQELTYHSFSDKYLPGSLSGVRLAERGVIFVNKNSSHVVIPHNMSGVPNSIRISTSWDTTWWLGGVSGSDFVVHFGSPAPKKMTLNWDAEL</sequence>
<protein>
    <recommendedName>
        <fullName evidence="3">Pectate lyase superfamily protein domain-containing protein</fullName>
    </recommendedName>
</protein>
<dbReference type="RefSeq" id="WP_258734034.1">
    <property type="nucleotide sequence ID" value="NZ_JANTHZ010000008.1"/>
</dbReference>
<dbReference type="InterPro" id="IPR011050">
    <property type="entry name" value="Pectin_lyase_fold/virulence"/>
</dbReference>